<comment type="caution">
    <text evidence="1">The sequence shown here is derived from an EMBL/GenBank/DDBJ whole genome shotgun (WGS) entry which is preliminary data.</text>
</comment>
<proteinExistence type="predicted"/>
<gene>
    <name evidence="1" type="ORF">PENVUL_c001G08866</name>
</gene>
<dbReference type="EMBL" id="MDYP01000001">
    <property type="protein sequence ID" value="OQE12489.1"/>
    <property type="molecule type" value="Genomic_DNA"/>
</dbReference>
<organism evidence="1 2">
    <name type="scientific">Penicillium vulpinum</name>
    <dbReference type="NCBI Taxonomy" id="29845"/>
    <lineage>
        <taxon>Eukaryota</taxon>
        <taxon>Fungi</taxon>
        <taxon>Dikarya</taxon>
        <taxon>Ascomycota</taxon>
        <taxon>Pezizomycotina</taxon>
        <taxon>Eurotiomycetes</taxon>
        <taxon>Eurotiomycetidae</taxon>
        <taxon>Eurotiales</taxon>
        <taxon>Aspergillaceae</taxon>
        <taxon>Penicillium</taxon>
    </lineage>
</organism>
<keyword evidence="2" id="KW-1185">Reference proteome</keyword>
<evidence type="ECO:0000313" key="2">
    <source>
        <dbReference type="Proteomes" id="UP000191518"/>
    </source>
</evidence>
<sequence length="168" mass="19196">MEGSRQQTRESILGQIPDTIQSFLQTVDTRAIRILGDTPNSVLDPGDYLGSVRPFVSKVESSLRQHCPDNQTSFLAVNIYPGHHSYFVLDLNNVHYDYETAHNDMCPIPVYVLRLSKRKPTIFRREALDKTLAETLASMHNGHGHEPLPLFDNYNEIVQYRNPRSLES</sequence>
<protein>
    <submittedName>
        <fullName evidence="1">Uncharacterized protein</fullName>
    </submittedName>
</protein>
<evidence type="ECO:0000313" key="1">
    <source>
        <dbReference type="EMBL" id="OQE12489.1"/>
    </source>
</evidence>
<dbReference type="STRING" id="29845.A0A1V6SFF8"/>
<dbReference type="Proteomes" id="UP000191518">
    <property type="component" value="Unassembled WGS sequence"/>
</dbReference>
<accession>A0A1V6SFF8</accession>
<dbReference type="AlphaFoldDB" id="A0A1V6SFF8"/>
<dbReference type="OrthoDB" id="4243861at2759"/>
<name>A0A1V6SFF8_9EURO</name>
<reference evidence="2" key="1">
    <citation type="journal article" date="2017" name="Nat. Microbiol.">
        <title>Global analysis of biosynthetic gene clusters reveals vast potential of secondary metabolite production in Penicillium species.</title>
        <authorList>
            <person name="Nielsen J.C."/>
            <person name="Grijseels S."/>
            <person name="Prigent S."/>
            <person name="Ji B."/>
            <person name="Dainat J."/>
            <person name="Nielsen K.F."/>
            <person name="Frisvad J.C."/>
            <person name="Workman M."/>
            <person name="Nielsen J."/>
        </authorList>
    </citation>
    <scope>NUCLEOTIDE SEQUENCE [LARGE SCALE GENOMIC DNA]</scope>
    <source>
        <strain evidence="2">IBT 29486</strain>
    </source>
</reference>